<feature type="transmembrane region" description="Helical" evidence="15">
    <location>
        <begin position="299"/>
        <end position="322"/>
    </location>
</feature>
<sequence>MSLAVDRVPHLAVVGNPNTGKSTLFSALTGIFTRTGNFPGVTVEMKLGRLKTSTREAVLVDLPGTYSLAARSADERVTVDVLLGLRPEIGSLAGALCIVDGTNLERNLYLFSQVRDLGLPVLLIVNMIDRAEKAGIAITALELSQRLGVPVVFCNAHDQSSVALVQKSIFDFIEQNQPAAHGTDLAAQQASNFDFPPAFETAVNELQGLLLAHGRKMPRPLVSRLLMDIDGQIEQTEVQRRPELSPHLQRLREQVSAAGYRISGIEPRVRYAAIRKAIAGLEIRPVRQAGQFSEKLDGWLTHSVFGLLIFIFMMFVVFQLLYRGAEPVMVLMETAFGSLQDLVGGMMPRGPLRSLVTQGIIAGVGGVLVFLPQIVLLFLFLAILEDCGYMARAAFLMDRLMTKVGLSGKSFVPLMSSFACAIPGVMATRVIENRKDRMVTILVAPLMSCSARLPVYSLLIGAFIPGVSFLGGWVDLRSLVLLAFLSLGAIVAIPVAWILKKTIFPGETPPFVMELPPYKWPSIKTVFQRVYDRAAAFVVRAGTLILLTSIVIWGLGYFPGDHTRENAILAEMEETRQIFEDPLQRRENLQQQLVGSDDAPHPSPVESASFENELNSLNQQLKEYDALMEQLEGEFIATQGQLQENSFLGMAGHWIEPIVRPLGWDWRIGVGVLASFPAREVIIATLGVIYNLGEGMEAESPQLRDALINSRNPDGSPVFTIPVALSIMVFFALCAQCMATLVVVAQESGSWKWAVFTFVYMTALAYVGALITFQVASLWW</sequence>
<dbReference type="PANTHER" id="PTHR43185">
    <property type="entry name" value="FERROUS IRON TRANSPORT PROTEIN B"/>
    <property type="match status" value="1"/>
</dbReference>
<keyword evidence="16" id="KW-0175">Coiled coil</keyword>
<dbReference type="NCBIfam" id="TIGR00437">
    <property type="entry name" value="feoB"/>
    <property type="match status" value="1"/>
</dbReference>
<dbReference type="InterPro" id="IPR050860">
    <property type="entry name" value="FeoB_GTPase"/>
</dbReference>
<evidence type="ECO:0000256" key="14">
    <source>
        <dbReference type="PIRSR" id="PIRSR603373-2"/>
    </source>
</evidence>
<dbReference type="InterPro" id="IPR030389">
    <property type="entry name" value="G_FEOB_dom"/>
</dbReference>
<dbReference type="Gene3D" id="3.40.50.300">
    <property type="entry name" value="P-loop containing nucleotide triphosphate hydrolases"/>
    <property type="match status" value="1"/>
</dbReference>
<evidence type="ECO:0000256" key="6">
    <source>
        <dbReference type="ARBA" id="ARBA00022741"/>
    </source>
</evidence>
<reference evidence="18 19" key="1">
    <citation type="submission" date="2019-02" db="EMBL/GenBank/DDBJ databases">
        <title>Deep-cultivation of Planctomycetes and their phenomic and genomic characterization uncovers novel biology.</title>
        <authorList>
            <person name="Wiegand S."/>
            <person name="Jogler M."/>
            <person name="Boedeker C."/>
            <person name="Pinto D."/>
            <person name="Vollmers J."/>
            <person name="Rivas-Marin E."/>
            <person name="Kohn T."/>
            <person name="Peeters S.H."/>
            <person name="Heuer A."/>
            <person name="Rast P."/>
            <person name="Oberbeckmann S."/>
            <person name="Bunk B."/>
            <person name="Jeske O."/>
            <person name="Meyerdierks A."/>
            <person name="Storesund J.E."/>
            <person name="Kallscheuer N."/>
            <person name="Luecker S."/>
            <person name="Lage O.M."/>
            <person name="Pohl T."/>
            <person name="Merkel B.J."/>
            <person name="Hornburger P."/>
            <person name="Mueller R.-W."/>
            <person name="Bruemmer F."/>
            <person name="Labrenz M."/>
            <person name="Spormann A.M."/>
            <person name="Op den Camp H."/>
            <person name="Overmann J."/>
            <person name="Amann R."/>
            <person name="Jetten M.S.M."/>
            <person name="Mascher T."/>
            <person name="Medema M.H."/>
            <person name="Devos D.P."/>
            <person name="Kaster A.-K."/>
            <person name="Ovreas L."/>
            <person name="Rohde M."/>
            <person name="Galperin M.Y."/>
            <person name="Jogler C."/>
        </authorList>
    </citation>
    <scope>NUCLEOTIDE SEQUENCE [LARGE SCALE GENOMIC DNA]</scope>
    <source>
        <strain evidence="18 19">Spb1</strain>
    </source>
</reference>
<evidence type="ECO:0000256" key="3">
    <source>
        <dbReference type="ARBA" id="ARBA00022475"/>
    </source>
</evidence>
<comment type="caution">
    <text evidence="15">Lacks conserved residue(s) required for the propagation of feature annotation.</text>
</comment>
<evidence type="ECO:0000259" key="17">
    <source>
        <dbReference type="PROSITE" id="PS51711"/>
    </source>
</evidence>
<feature type="binding site" evidence="13">
    <location>
        <begin position="40"/>
        <end position="44"/>
    </location>
    <ligand>
        <name>GTP</name>
        <dbReference type="ChEBI" id="CHEBI:37565"/>
        <label>1</label>
    </ligand>
</feature>
<keyword evidence="2 15" id="KW-0813">Transport</keyword>
<name>A0A518GSF0_9PLAN</name>
<dbReference type="EMBL" id="CP036299">
    <property type="protein sequence ID" value="QDV31516.1"/>
    <property type="molecule type" value="Genomic_DNA"/>
</dbReference>
<evidence type="ECO:0000256" key="4">
    <source>
        <dbReference type="ARBA" id="ARBA00022496"/>
    </source>
</evidence>
<dbReference type="Pfam" id="PF02421">
    <property type="entry name" value="FeoB_N"/>
    <property type="match status" value="1"/>
</dbReference>
<dbReference type="InterPro" id="IPR011642">
    <property type="entry name" value="Gate_dom"/>
</dbReference>
<feature type="coiled-coil region" evidence="16">
    <location>
        <begin position="607"/>
        <end position="634"/>
    </location>
</feature>
<dbReference type="Pfam" id="PF07670">
    <property type="entry name" value="Gate"/>
    <property type="match status" value="2"/>
</dbReference>
<dbReference type="GO" id="GO:0005886">
    <property type="term" value="C:plasma membrane"/>
    <property type="evidence" value="ECO:0007669"/>
    <property type="project" value="UniProtKB-SubCell"/>
</dbReference>
<dbReference type="PROSITE" id="PS51711">
    <property type="entry name" value="G_FEOB"/>
    <property type="match status" value="1"/>
</dbReference>
<dbReference type="KEGG" id="peh:Spb1_34610"/>
<dbReference type="Proteomes" id="UP000315349">
    <property type="component" value="Chromosome"/>
</dbReference>
<accession>A0A518GSF0</accession>
<dbReference type="GO" id="GO:0046872">
    <property type="term" value="F:metal ion binding"/>
    <property type="evidence" value="ECO:0007669"/>
    <property type="project" value="UniProtKB-KW"/>
</dbReference>
<dbReference type="InterPro" id="IPR003373">
    <property type="entry name" value="Fe2_transport_prot-B"/>
</dbReference>
<keyword evidence="14" id="KW-0479">Metal-binding</keyword>
<dbReference type="InterPro" id="IPR011640">
    <property type="entry name" value="Fe2_transport_prot_B_C"/>
</dbReference>
<keyword evidence="6 13" id="KW-0547">Nucleotide-binding</keyword>
<feature type="transmembrane region" description="Helical" evidence="15">
    <location>
        <begin position="719"/>
        <end position="745"/>
    </location>
</feature>
<feature type="binding site" evidence="14">
    <location>
        <position position="30"/>
    </location>
    <ligand>
        <name>Mg(2+)</name>
        <dbReference type="ChEBI" id="CHEBI:18420"/>
        <label>2</label>
    </ligand>
</feature>
<dbReference type="SUPFAM" id="SSF52540">
    <property type="entry name" value="P-loop containing nucleoside triphosphate hydrolases"/>
    <property type="match status" value="1"/>
</dbReference>
<keyword evidence="8 15" id="KW-0408">Iron</keyword>
<gene>
    <name evidence="18" type="primary">feoB_2</name>
    <name evidence="18" type="ORF">Spb1_34610</name>
</gene>
<keyword evidence="19" id="KW-1185">Reference proteome</keyword>
<feature type="binding site" evidence="14">
    <location>
        <position position="27"/>
    </location>
    <ligand>
        <name>Mg(2+)</name>
        <dbReference type="ChEBI" id="CHEBI:18420"/>
        <label>2</label>
    </ligand>
</feature>
<evidence type="ECO:0000256" key="8">
    <source>
        <dbReference type="ARBA" id="ARBA00023004"/>
    </source>
</evidence>
<comment type="subcellular location">
    <subcellularLocation>
        <location evidence="15">Cell inner membrane</location>
        <topology evidence="15">Multi-pass membrane protein</topology>
    </subcellularLocation>
    <subcellularLocation>
        <location evidence="1">Cell membrane</location>
        <topology evidence="1">Multi-pass membrane protein</topology>
    </subcellularLocation>
</comment>
<evidence type="ECO:0000256" key="13">
    <source>
        <dbReference type="PIRSR" id="PIRSR603373-1"/>
    </source>
</evidence>
<keyword evidence="9" id="KW-0406">Ion transport</keyword>
<evidence type="ECO:0000256" key="16">
    <source>
        <dbReference type="SAM" id="Coils"/>
    </source>
</evidence>
<evidence type="ECO:0000256" key="7">
    <source>
        <dbReference type="ARBA" id="ARBA00022989"/>
    </source>
</evidence>
<dbReference type="PRINTS" id="PR00326">
    <property type="entry name" value="GTP1OBG"/>
</dbReference>
<feature type="binding site" evidence="14">
    <location>
        <position position="29"/>
    </location>
    <ligand>
        <name>Mg(2+)</name>
        <dbReference type="ChEBI" id="CHEBI:18420"/>
        <label>2</label>
    </ligand>
</feature>
<protein>
    <recommendedName>
        <fullName evidence="12 15">Ferrous iron transport protein B</fullName>
    </recommendedName>
</protein>
<comment type="function">
    <text evidence="15">Probable transporter of a GTP-driven Fe(2+) uptake system.</text>
</comment>
<keyword evidence="5 15" id="KW-0812">Transmembrane</keyword>
<proteinExistence type="inferred from homology"/>
<evidence type="ECO:0000256" key="12">
    <source>
        <dbReference type="NCBIfam" id="TIGR00437"/>
    </source>
</evidence>
<keyword evidence="7 15" id="KW-1133">Transmembrane helix</keyword>
<feature type="transmembrane region" description="Helical" evidence="15">
    <location>
        <begin position="479"/>
        <end position="499"/>
    </location>
</feature>
<feature type="binding site" evidence="13">
    <location>
        <begin position="61"/>
        <end position="64"/>
    </location>
    <ligand>
        <name>GTP</name>
        <dbReference type="ChEBI" id="CHEBI:37565"/>
        <label>1</label>
    </ligand>
</feature>
<dbReference type="InterPro" id="IPR027417">
    <property type="entry name" value="P-loop_NTPase"/>
</dbReference>
<dbReference type="PANTHER" id="PTHR43185:SF1">
    <property type="entry name" value="FE(2+) TRANSPORTER FEOB"/>
    <property type="match status" value="1"/>
</dbReference>
<evidence type="ECO:0000256" key="1">
    <source>
        <dbReference type="ARBA" id="ARBA00004651"/>
    </source>
</evidence>
<dbReference type="GO" id="GO:0015093">
    <property type="term" value="F:ferrous iron transmembrane transporter activity"/>
    <property type="evidence" value="ECO:0007669"/>
    <property type="project" value="UniProtKB-UniRule"/>
</dbReference>
<feature type="binding site" evidence="13">
    <location>
        <begin position="126"/>
        <end position="129"/>
    </location>
    <ligand>
        <name>GTP</name>
        <dbReference type="ChEBI" id="CHEBI:37565"/>
        <label>1</label>
    </ligand>
</feature>
<feature type="transmembrane region" description="Helical" evidence="15">
    <location>
        <begin position="355"/>
        <end position="383"/>
    </location>
</feature>
<comment type="similarity">
    <text evidence="15">Belongs to the TRAFAC class TrmE-Era-EngA-EngB-Septin-like GTPase superfamily. FeoB GTPase (TC 9.A.8) family.</text>
</comment>
<feature type="transmembrane region" description="Helical" evidence="15">
    <location>
        <begin position="411"/>
        <end position="432"/>
    </location>
</feature>
<feature type="transmembrane region" description="Helical" evidence="15">
    <location>
        <begin position="537"/>
        <end position="558"/>
    </location>
</feature>
<feature type="domain" description="FeoB-type G" evidence="17">
    <location>
        <begin position="8"/>
        <end position="179"/>
    </location>
</feature>
<evidence type="ECO:0000256" key="11">
    <source>
        <dbReference type="ARBA" id="ARBA00023136"/>
    </source>
</evidence>
<keyword evidence="4 15" id="KW-0410">Iron transport</keyword>
<dbReference type="CDD" id="cd01879">
    <property type="entry name" value="FeoB"/>
    <property type="match status" value="1"/>
</dbReference>
<evidence type="ECO:0000256" key="15">
    <source>
        <dbReference type="RuleBase" id="RU362098"/>
    </source>
</evidence>
<organism evidence="18 19">
    <name type="scientific">Planctopirus ephydatiae</name>
    <dbReference type="NCBI Taxonomy" id="2528019"/>
    <lineage>
        <taxon>Bacteria</taxon>
        <taxon>Pseudomonadati</taxon>
        <taxon>Planctomycetota</taxon>
        <taxon>Planctomycetia</taxon>
        <taxon>Planctomycetales</taxon>
        <taxon>Planctomycetaceae</taxon>
        <taxon>Planctopirus</taxon>
    </lineage>
</organism>
<evidence type="ECO:0000313" key="18">
    <source>
        <dbReference type="EMBL" id="QDV31516.1"/>
    </source>
</evidence>
<keyword evidence="3" id="KW-1003">Cell membrane</keyword>
<dbReference type="GO" id="GO:0005525">
    <property type="term" value="F:GTP binding"/>
    <property type="evidence" value="ECO:0007669"/>
    <property type="project" value="UniProtKB-KW"/>
</dbReference>
<keyword evidence="11 15" id="KW-0472">Membrane</keyword>
<feature type="transmembrane region" description="Helical" evidence="15">
    <location>
        <begin position="757"/>
        <end position="779"/>
    </location>
</feature>
<evidence type="ECO:0000313" key="19">
    <source>
        <dbReference type="Proteomes" id="UP000315349"/>
    </source>
</evidence>
<evidence type="ECO:0000256" key="2">
    <source>
        <dbReference type="ARBA" id="ARBA00022448"/>
    </source>
</evidence>
<dbReference type="Pfam" id="PF07664">
    <property type="entry name" value="FeoB_C"/>
    <property type="match status" value="1"/>
</dbReference>
<evidence type="ECO:0000256" key="10">
    <source>
        <dbReference type="ARBA" id="ARBA00023134"/>
    </source>
</evidence>
<dbReference type="InterPro" id="IPR006073">
    <property type="entry name" value="GTP-bd"/>
</dbReference>
<feature type="binding site" evidence="13">
    <location>
        <begin position="15"/>
        <end position="22"/>
    </location>
    <ligand>
        <name>GTP</name>
        <dbReference type="ChEBI" id="CHEBI:37565"/>
        <label>1</label>
    </ligand>
</feature>
<dbReference type="AlphaFoldDB" id="A0A518GSF0"/>
<keyword evidence="14" id="KW-0460">Magnesium</keyword>
<evidence type="ECO:0000256" key="9">
    <source>
        <dbReference type="ARBA" id="ARBA00023065"/>
    </source>
</evidence>
<evidence type="ECO:0000256" key="5">
    <source>
        <dbReference type="ARBA" id="ARBA00022692"/>
    </source>
</evidence>
<dbReference type="OrthoDB" id="9809127at2"/>
<keyword evidence="10 13" id="KW-0342">GTP-binding</keyword>
<dbReference type="RefSeq" id="WP_145302518.1">
    <property type="nucleotide sequence ID" value="NZ_CP036299.1"/>
</dbReference>